<keyword evidence="3" id="KW-1185">Reference proteome</keyword>
<feature type="domain" description="Endonuclease/exonuclease/phosphatase" evidence="1">
    <location>
        <begin position="130"/>
        <end position="321"/>
    </location>
</feature>
<dbReference type="OrthoDB" id="10072198at2759"/>
<dbReference type="InterPro" id="IPR036691">
    <property type="entry name" value="Endo/exonu/phosph_ase_sf"/>
</dbReference>
<evidence type="ECO:0000313" key="2">
    <source>
        <dbReference type="EMBL" id="VDI45621.1"/>
    </source>
</evidence>
<dbReference type="InterPro" id="IPR005135">
    <property type="entry name" value="Endo/exonuclease/phosphatase"/>
</dbReference>
<accession>A0A8B6F6S6</accession>
<dbReference type="Gene3D" id="3.60.10.10">
    <property type="entry name" value="Endonuclease/exonuclease/phosphatase"/>
    <property type="match status" value="1"/>
</dbReference>
<dbReference type="PANTHER" id="PTHR46670:SF3">
    <property type="entry name" value="ENDONUCLEASE_EXONUCLEASE_PHOSPHATASE DOMAIN-CONTAINING PROTEIN"/>
    <property type="match status" value="1"/>
</dbReference>
<dbReference type="PANTHER" id="PTHR46670">
    <property type="entry name" value="ENDO/EXONUCLEASE/PHOSPHATASE DOMAIN-CONTAINING PROTEIN"/>
    <property type="match status" value="1"/>
</dbReference>
<reference evidence="2" key="1">
    <citation type="submission" date="2018-11" db="EMBL/GenBank/DDBJ databases">
        <authorList>
            <person name="Alioto T."/>
            <person name="Alioto T."/>
        </authorList>
    </citation>
    <scope>NUCLEOTIDE SEQUENCE</scope>
</reference>
<sequence length="384" mass="43174">LFLATILNKTVINQPWTINYSTTNVKLAHRTRCGTKGGRKVVRSFRTLVSSSRDFIPKQNQHGVNINNLSQLAFQTSAIPTSSNQPISSIPSIIKPRILQNKLTSVPNLLNFAKIPKAISNNDKCLSLFSLNCRSVKNKTVSLCDFIQSINVDLLALSETWLGTTIDKLVTSELIPDGYDIHQVSRKDQRGGGLAVVYKTNLDVKLVKNDCHSTHFELMECKIATKNQHLRLCVIYRPPPSKANKFRNSIFFEEWSRFLDRTVVVSEELIITGDLNFHLDDPTDNDAHKFLETLEEHGLSQHVTGKTHVHGHTLDVVITRENSSILSDIPSIQDPHLCDNKGKPSGDHLAISSQINIANKPPKQRKTVTFRKYRDIVVKDLITD</sequence>
<evidence type="ECO:0000259" key="1">
    <source>
        <dbReference type="Pfam" id="PF03372"/>
    </source>
</evidence>
<protein>
    <recommendedName>
        <fullName evidence="1">Endonuclease/exonuclease/phosphatase domain-containing protein</fullName>
    </recommendedName>
</protein>
<gene>
    <name evidence="2" type="ORF">MGAL_10B014416</name>
</gene>
<dbReference type="EMBL" id="UYJE01006389">
    <property type="protein sequence ID" value="VDI45621.1"/>
    <property type="molecule type" value="Genomic_DNA"/>
</dbReference>
<dbReference type="AlphaFoldDB" id="A0A8B6F6S6"/>
<dbReference type="Proteomes" id="UP000596742">
    <property type="component" value="Unassembled WGS sequence"/>
</dbReference>
<organism evidence="2 3">
    <name type="scientific">Mytilus galloprovincialis</name>
    <name type="common">Mediterranean mussel</name>
    <dbReference type="NCBI Taxonomy" id="29158"/>
    <lineage>
        <taxon>Eukaryota</taxon>
        <taxon>Metazoa</taxon>
        <taxon>Spiralia</taxon>
        <taxon>Lophotrochozoa</taxon>
        <taxon>Mollusca</taxon>
        <taxon>Bivalvia</taxon>
        <taxon>Autobranchia</taxon>
        <taxon>Pteriomorphia</taxon>
        <taxon>Mytilida</taxon>
        <taxon>Mytiloidea</taxon>
        <taxon>Mytilidae</taxon>
        <taxon>Mytilinae</taxon>
        <taxon>Mytilus</taxon>
    </lineage>
</organism>
<name>A0A8B6F6S6_MYTGA</name>
<comment type="caution">
    <text evidence="2">The sequence shown here is derived from an EMBL/GenBank/DDBJ whole genome shotgun (WGS) entry which is preliminary data.</text>
</comment>
<dbReference type="GO" id="GO:0003824">
    <property type="term" value="F:catalytic activity"/>
    <property type="evidence" value="ECO:0007669"/>
    <property type="project" value="InterPro"/>
</dbReference>
<evidence type="ECO:0000313" key="3">
    <source>
        <dbReference type="Proteomes" id="UP000596742"/>
    </source>
</evidence>
<feature type="non-terminal residue" evidence="2">
    <location>
        <position position="1"/>
    </location>
</feature>
<dbReference type="SUPFAM" id="SSF56219">
    <property type="entry name" value="DNase I-like"/>
    <property type="match status" value="1"/>
</dbReference>
<proteinExistence type="predicted"/>
<dbReference type="Pfam" id="PF03372">
    <property type="entry name" value="Exo_endo_phos"/>
    <property type="match status" value="1"/>
</dbReference>